<dbReference type="PANTHER" id="PTHR43163:SF6">
    <property type="entry name" value="DIPEPTIDE TRANSPORT SYSTEM PERMEASE PROTEIN DPPB-RELATED"/>
    <property type="match status" value="1"/>
</dbReference>
<dbReference type="InterPro" id="IPR035906">
    <property type="entry name" value="MetI-like_sf"/>
</dbReference>
<feature type="transmembrane region" description="Helical" evidence="7">
    <location>
        <begin position="12"/>
        <end position="30"/>
    </location>
</feature>
<reference evidence="10" key="1">
    <citation type="submission" date="2017-05" db="EMBL/GenBank/DDBJ databases">
        <title>The Genome Sequence of EEnterococcus faecalis 9F2_4866.</title>
        <authorList>
            <consortium name="The Broad Institute Genomics Platform"/>
            <consortium name="The Broad Institute Genomic Center for Infectious Diseases"/>
            <person name="Earl A."/>
            <person name="Manson A."/>
            <person name="Schwartman J."/>
            <person name="Gilmore M."/>
            <person name="Abouelleil A."/>
            <person name="Cao P."/>
            <person name="Chapman S."/>
            <person name="Cusick C."/>
            <person name="Shea T."/>
            <person name="Young S."/>
            <person name="Neafsey D."/>
            <person name="Nusbaum C."/>
            <person name="Birren B."/>
        </authorList>
    </citation>
    <scope>NUCLEOTIDE SEQUENCE [LARGE SCALE GENOMIC DNA]</scope>
    <source>
        <strain evidence="10">12C11_DIV0727</strain>
    </source>
</reference>
<keyword evidence="4 7" id="KW-0812">Transmembrane</keyword>
<protein>
    <submittedName>
        <fullName evidence="9">Peptide/nickel transport system permease</fullName>
    </submittedName>
</protein>
<feature type="transmembrane region" description="Helical" evidence="7">
    <location>
        <begin position="228"/>
        <end position="254"/>
    </location>
</feature>
<comment type="subcellular location">
    <subcellularLocation>
        <location evidence="1 7">Cell membrane</location>
        <topology evidence="1 7">Multi-pass membrane protein</topology>
    </subcellularLocation>
</comment>
<dbReference type="PROSITE" id="PS50928">
    <property type="entry name" value="ABC_TM1"/>
    <property type="match status" value="1"/>
</dbReference>
<feature type="transmembrane region" description="Helical" evidence="7">
    <location>
        <begin position="100"/>
        <end position="125"/>
    </location>
</feature>
<dbReference type="InterPro" id="IPR045621">
    <property type="entry name" value="BPD_transp_1_N"/>
</dbReference>
<dbReference type="SUPFAM" id="SSF161098">
    <property type="entry name" value="MetI-like"/>
    <property type="match status" value="1"/>
</dbReference>
<dbReference type="Pfam" id="PF19300">
    <property type="entry name" value="BPD_transp_1_N"/>
    <property type="match status" value="1"/>
</dbReference>
<name>A0ABZ2T145_9ENTE</name>
<dbReference type="EMBL" id="CP147248">
    <property type="protein sequence ID" value="WYJ85055.1"/>
    <property type="molecule type" value="Genomic_DNA"/>
</dbReference>
<evidence type="ECO:0000256" key="2">
    <source>
        <dbReference type="ARBA" id="ARBA00022448"/>
    </source>
</evidence>
<keyword evidence="2 7" id="KW-0813">Transport</keyword>
<feature type="transmembrane region" description="Helical" evidence="7">
    <location>
        <begin position="137"/>
        <end position="159"/>
    </location>
</feature>
<feature type="transmembrane region" description="Helical" evidence="7">
    <location>
        <begin position="274"/>
        <end position="293"/>
    </location>
</feature>
<evidence type="ECO:0000256" key="3">
    <source>
        <dbReference type="ARBA" id="ARBA00022475"/>
    </source>
</evidence>
<evidence type="ECO:0000313" key="10">
    <source>
        <dbReference type="Proteomes" id="UP000195080"/>
    </source>
</evidence>
<evidence type="ECO:0000256" key="7">
    <source>
        <dbReference type="RuleBase" id="RU363032"/>
    </source>
</evidence>
<evidence type="ECO:0000259" key="8">
    <source>
        <dbReference type="PROSITE" id="PS50928"/>
    </source>
</evidence>
<dbReference type="RefSeq" id="WP_086281695.1">
    <property type="nucleotide sequence ID" value="NZ_CP147248.1"/>
</dbReference>
<evidence type="ECO:0000256" key="6">
    <source>
        <dbReference type="ARBA" id="ARBA00023136"/>
    </source>
</evidence>
<keyword evidence="10" id="KW-1185">Reference proteome</keyword>
<dbReference type="Pfam" id="PF00528">
    <property type="entry name" value="BPD_transp_1"/>
    <property type="match status" value="1"/>
</dbReference>
<dbReference type="CDD" id="cd06261">
    <property type="entry name" value="TM_PBP2"/>
    <property type="match status" value="1"/>
</dbReference>
<evidence type="ECO:0000256" key="5">
    <source>
        <dbReference type="ARBA" id="ARBA00022989"/>
    </source>
</evidence>
<proteinExistence type="inferred from homology"/>
<dbReference type="Proteomes" id="UP000195080">
    <property type="component" value="Chromosome"/>
</dbReference>
<feature type="domain" description="ABC transmembrane type-1" evidence="8">
    <location>
        <begin position="100"/>
        <end position="293"/>
    </location>
</feature>
<evidence type="ECO:0000256" key="4">
    <source>
        <dbReference type="ARBA" id="ARBA00022692"/>
    </source>
</evidence>
<evidence type="ECO:0000256" key="1">
    <source>
        <dbReference type="ARBA" id="ARBA00004651"/>
    </source>
</evidence>
<dbReference type="Gene3D" id="1.10.3720.10">
    <property type="entry name" value="MetI-like"/>
    <property type="match status" value="1"/>
</dbReference>
<organism evidence="9 10">
    <name type="scientific">Candidatus Enterococcus lemimoniae</name>
    <dbReference type="NCBI Taxonomy" id="1834167"/>
    <lineage>
        <taxon>Bacteria</taxon>
        <taxon>Bacillati</taxon>
        <taxon>Bacillota</taxon>
        <taxon>Bacilli</taxon>
        <taxon>Lactobacillales</taxon>
        <taxon>Enterococcaceae</taxon>
        <taxon>Enterococcus</taxon>
    </lineage>
</organism>
<comment type="similarity">
    <text evidence="7">Belongs to the binding-protein-dependent transport system permease family.</text>
</comment>
<sequence length="312" mass="35399">MSTHIFLKKTLRLLISMLLFTFILYGLLYLSTGDPALSVLRKLGVQTLSPEVIIETRTRLGIEGNFFDQYVHWLLNTLRGDLGHSFMNNLPVKTLLLEKFFVTFRLMSSSFILCIVLSLLIGGVIGNSSSYQWTKQIFSILLSFPIYWLAILAIFIFGVQLNWFPFVGSRSIRHFILPVLVISFAEGSYLTKMVSDLVATVAKSERQVLAKFRGIKWYYRYYYQLNELFVALISLYGTSLVHLFGSCVMIEIIFSISGFGKLLMDAISTRDYPVIQGITLVVACGTFILNYLIDLAIQKVDSRVVIDQGGKE</sequence>
<dbReference type="PANTHER" id="PTHR43163">
    <property type="entry name" value="DIPEPTIDE TRANSPORT SYSTEM PERMEASE PROTEIN DPPB-RELATED"/>
    <property type="match status" value="1"/>
</dbReference>
<keyword evidence="5 7" id="KW-1133">Transmembrane helix</keyword>
<dbReference type="InterPro" id="IPR000515">
    <property type="entry name" value="MetI-like"/>
</dbReference>
<accession>A0ABZ2T145</accession>
<gene>
    <name evidence="9" type="ORF">A5866_000113</name>
</gene>
<keyword evidence="6 7" id="KW-0472">Membrane</keyword>
<feature type="transmembrane region" description="Helical" evidence="7">
    <location>
        <begin position="171"/>
        <end position="190"/>
    </location>
</feature>
<reference evidence="9 10" key="2">
    <citation type="submission" date="2024-03" db="EMBL/GenBank/DDBJ databases">
        <title>The Genome Sequence of Enterococcus sp. DIV0727d.</title>
        <authorList>
            <consortium name="The Broad Institute Genomics Platform"/>
            <consortium name="The Broad Institute Microbial Omics Core"/>
            <consortium name="The Broad Institute Genomic Center for Infectious Diseases"/>
            <person name="Earl A."/>
            <person name="Manson A."/>
            <person name="Gilmore M."/>
            <person name="Schwartman J."/>
            <person name="Shea T."/>
            <person name="Abouelleil A."/>
            <person name="Cao P."/>
            <person name="Chapman S."/>
            <person name="Cusick C."/>
            <person name="Young S."/>
            <person name="Neafsey D."/>
            <person name="Nusbaum C."/>
            <person name="Birren B."/>
        </authorList>
    </citation>
    <scope>NUCLEOTIDE SEQUENCE [LARGE SCALE GENOMIC DNA]</scope>
    <source>
        <strain evidence="9 10">12C11_DIV0727</strain>
    </source>
</reference>
<keyword evidence="3" id="KW-1003">Cell membrane</keyword>
<evidence type="ECO:0000313" key="9">
    <source>
        <dbReference type="EMBL" id="WYJ85055.1"/>
    </source>
</evidence>